<evidence type="ECO:0000256" key="1">
    <source>
        <dbReference type="ARBA" id="ARBA00004141"/>
    </source>
</evidence>
<evidence type="ECO:0000313" key="7">
    <source>
        <dbReference type="WBParaSite" id="ACAC_0000910501-mRNA-1"/>
    </source>
</evidence>
<dbReference type="InterPro" id="IPR018908">
    <property type="entry name" value="TMEM234"/>
</dbReference>
<dbReference type="GO" id="GO:0016020">
    <property type="term" value="C:membrane"/>
    <property type="evidence" value="ECO:0007669"/>
    <property type="project" value="UniProtKB-SubCell"/>
</dbReference>
<evidence type="ECO:0000256" key="3">
    <source>
        <dbReference type="ARBA" id="ARBA00022989"/>
    </source>
</evidence>
<dbReference type="PANTHER" id="PTHR28668:SF1">
    <property type="entry name" value="TRANSMEMBRANE PROTEIN 234"/>
    <property type="match status" value="1"/>
</dbReference>
<name>A0A0K0DE63_ANGCA</name>
<dbReference type="WBParaSite" id="ACAC_0000910501-mRNA-1">
    <property type="protein sequence ID" value="ACAC_0000910501-mRNA-1"/>
    <property type="gene ID" value="ACAC_0000910501"/>
</dbReference>
<organism evidence="6 7">
    <name type="scientific">Angiostrongylus cantonensis</name>
    <name type="common">Rat lungworm</name>
    <dbReference type="NCBI Taxonomy" id="6313"/>
    <lineage>
        <taxon>Eukaryota</taxon>
        <taxon>Metazoa</taxon>
        <taxon>Ecdysozoa</taxon>
        <taxon>Nematoda</taxon>
        <taxon>Chromadorea</taxon>
        <taxon>Rhabditida</taxon>
        <taxon>Rhabditina</taxon>
        <taxon>Rhabditomorpha</taxon>
        <taxon>Strongyloidea</taxon>
        <taxon>Metastrongylidae</taxon>
        <taxon>Angiostrongylus</taxon>
    </lineage>
</organism>
<dbReference type="AlphaFoldDB" id="A0A0K0DE63"/>
<evidence type="ECO:0000256" key="4">
    <source>
        <dbReference type="ARBA" id="ARBA00023136"/>
    </source>
</evidence>
<sequence>MATPTNIWRQLLSPLSDLTTLFLNWRFSVPFIVNQSASVMFIYLISIFPVSVIVPCVNALQFVFTAIVGHLIGKRLFII</sequence>
<feature type="transmembrane region" description="Helical" evidence="5">
    <location>
        <begin position="40"/>
        <end position="73"/>
    </location>
</feature>
<keyword evidence="2 5" id="KW-0812">Transmembrane</keyword>
<dbReference type="Proteomes" id="UP000035642">
    <property type="component" value="Unassembled WGS sequence"/>
</dbReference>
<evidence type="ECO:0000256" key="2">
    <source>
        <dbReference type="ARBA" id="ARBA00022692"/>
    </source>
</evidence>
<keyword evidence="6" id="KW-1185">Reference proteome</keyword>
<proteinExistence type="predicted"/>
<accession>A0A0K0DE63</accession>
<protein>
    <submittedName>
        <fullName evidence="7">GtrA family protein</fullName>
    </submittedName>
</protein>
<evidence type="ECO:0000313" key="6">
    <source>
        <dbReference type="Proteomes" id="UP000035642"/>
    </source>
</evidence>
<reference evidence="7" key="2">
    <citation type="submission" date="2017-02" db="UniProtKB">
        <authorList>
            <consortium name="WormBaseParasite"/>
        </authorList>
    </citation>
    <scope>IDENTIFICATION</scope>
</reference>
<reference evidence="6" key="1">
    <citation type="submission" date="2012-09" db="EMBL/GenBank/DDBJ databases">
        <authorList>
            <person name="Martin A.A."/>
        </authorList>
    </citation>
    <scope>NUCLEOTIDE SEQUENCE</scope>
</reference>
<dbReference type="PANTHER" id="PTHR28668">
    <property type="entry name" value="TRANSMEMBRANE PROTEIN 234"/>
    <property type="match status" value="1"/>
</dbReference>
<evidence type="ECO:0000256" key="5">
    <source>
        <dbReference type="SAM" id="Phobius"/>
    </source>
</evidence>
<keyword evidence="4 5" id="KW-0472">Membrane</keyword>
<comment type="subcellular location">
    <subcellularLocation>
        <location evidence="1">Membrane</location>
        <topology evidence="1">Multi-pass membrane protein</topology>
    </subcellularLocation>
</comment>
<keyword evidence="3 5" id="KW-1133">Transmembrane helix</keyword>
<dbReference type="Pfam" id="PF10639">
    <property type="entry name" value="TMEM234"/>
    <property type="match status" value="1"/>
</dbReference>